<sequence>MEFQKNGSNVETQIPAKGLRFEPGHPLRESHYLQCTSPDPYCLPNFAGDTLPRRDQGDTDYYCCVMLTLFKPWRTGKDLKKEDETWKEAFDRHVFTPKQTRLMDNFNIKYECLDERDDFHSQMRKGLNIVPSWD</sequence>
<evidence type="ECO:0000313" key="2">
    <source>
        <dbReference type="EMBL" id="PBK84462.1"/>
    </source>
</evidence>
<evidence type="ECO:0000256" key="1">
    <source>
        <dbReference type="SAM" id="MobiDB-lite"/>
    </source>
</evidence>
<gene>
    <name evidence="2" type="ORF">ARMGADRAFT_943553</name>
</gene>
<feature type="non-terminal residue" evidence="2">
    <location>
        <position position="134"/>
    </location>
</feature>
<feature type="region of interest" description="Disordered" evidence="1">
    <location>
        <begin position="1"/>
        <end position="20"/>
    </location>
</feature>
<dbReference type="STRING" id="47427.A0A2H3CZ44"/>
<organism evidence="2 3">
    <name type="scientific">Armillaria gallica</name>
    <name type="common">Bulbous honey fungus</name>
    <name type="synonym">Armillaria bulbosa</name>
    <dbReference type="NCBI Taxonomy" id="47427"/>
    <lineage>
        <taxon>Eukaryota</taxon>
        <taxon>Fungi</taxon>
        <taxon>Dikarya</taxon>
        <taxon>Basidiomycota</taxon>
        <taxon>Agaricomycotina</taxon>
        <taxon>Agaricomycetes</taxon>
        <taxon>Agaricomycetidae</taxon>
        <taxon>Agaricales</taxon>
        <taxon>Marasmiineae</taxon>
        <taxon>Physalacriaceae</taxon>
        <taxon>Armillaria</taxon>
    </lineage>
</organism>
<evidence type="ECO:0000313" key="3">
    <source>
        <dbReference type="Proteomes" id="UP000217790"/>
    </source>
</evidence>
<dbReference type="Proteomes" id="UP000217790">
    <property type="component" value="Unassembled WGS sequence"/>
</dbReference>
<dbReference type="AlphaFoldDB" id="A0A2H3CZ44"/>
<proteinExistence type="predicted"/>
<accession>A0A2H3CZ44</accession>
<name>A0A2H3CZ44_ARMGA</name>
<dbReference type="OrthoDB" id="3259294at2759"/>
<dbReference type="EMBL" id="KZ293698">
    <property type="protein sequence ID" value="PBK84462.1"/>
    <property type="molecule type" value="Genomic_DNA"/>
</dbReference>
<reference evidence="3" key="1">
    <citation type="journal article" date="2017" name="Nat. Ecol. Evol.">
        <title>Genome expansion and lineage-specific genetic innovations in the forest pathogenic fungi Armillaria.</title>
        <authorList>
            <person name="Sipos G."/>
            <person name="Prasanna A.N."/>
            <person name="Walter M.C."/>
            <person name="O'Connor E."/>
            <person name="Balint B."/>
            <person name="Krizsan K."/>
            <person name="Kiss B."/>
            <person name="Hess J."/>
            <person name="Varga T."/>
            <person name="Slot J."/>
            <person name="Riley R."/>
            <person name="Boka B."/>
            <person name="Rigling D."/>
            <person name="Barry K."/>
            <person name="Lee J."/>
            <person name="Mihaltcheva S."/>
            <person name="LaButti K."/>
            <person name="Lipzen A."/>
            <person name="Waldron R."/>
            <person name="Moloney N.M."/>
            <person name="Sperisen C."/>
            <person name="Kredics L."/>
            <person name="Vagvoelgyi C."/>
            <person name="Patrignani A."/>
            <person name="Fitzpatrick D."/>
            <person name="Nagy I."/>
            <person name="Doyle S."/>
            <person name="Anderson J.B."/>
            <person name="Grigoriev I.V."/>
            <person name="Gueldener U."/>
            <person name="Muensterkoetter M."/>
            <person name="Nagy L.G."/>
        </authorList>
    </citation>
    <scope>NUCLEOTIDE SEQUENCE [LARGE SCALE GENOMIC DNA]</scope>
    <source>
        <strain evidence="3">Ar21-2</strain>
    </source>
</reference>
<keyword evidence="3" id="KW-1185">Reference proteome</keyword>
<protein>
    <submittedName>
        <fullName evidence="2">Uncharacterized protein</fullName>
    </submittedName>
</protein>
<feature type="compositionally biased region" description="Polar residues" evidence="1">
    <location>
        <begin position="1"/>
        <end position="12"/>
    </location>
</feature>
<dbReference type="InParanoid" id="A0A2H3CZ44"/>